<dbReference type="EMBL" id="CM043808">
    <property type="protein sequence ID" value="KAI4802011.1"/>
    <property type="molecule type" value="Genomic_DNA"/>
</dbReference>
<proteinExistence type="predicted"/>
<comment type="caution">
    <text evidence="1">The sequence shown here is derived from an EMBL/GenBank/DDBJ whole genome shotgun (WGS) entry which is preliminary data.</text>
</comment>
<evidence type="ECO:0000313" key="2">
    <source>
        <dbReference type="Proteomes" id="UP001057452"/>
    </source>
</evidence>
<reference evidence="1" key="1">
    <citation type="submission" date="2022-05" db="EMBL/GenBank/DDBJ databases">
        <title>Chromosome-level genome of Chaenocephalus aceratus.</title>
        <authorList>
            <person name="Park H."/>
        </authorList>
    </citation>
    <scope>NUCLEOTIDE SEQUENCE</scope>
    <source>
        <strain evidence="1">KU_202001</strain>
    </source>
</reference>
<gene>
    <name evidence="1" type="ORF">KUCAC02_019873</name>
</gene>
<dbReference type="Proteomes" id="UP001057452">
    <property type="component" value="Chromosome 24"/>
</dbReference>
<protein>
    <submittedName>
        <fullName evidence="1">Uncharacterized protein</fullName>
    </submittedName>
</protein>
<sequence length="238" mass="27042">MAATGDQVVTVSGDGRCDSPGHCATFGTCISKLQDHNVTISIQATDCHPAVQKMLREDHKIIKHEFDLWHIVKGVKKRMLQSRNTELKEWVRMVTEGIHNGELESIHSLYTKYVPKRKKFTEESFQARLAALDHNHNIDREQAQTKKGALQFKLQYSKPAGGYVVKAMKTPKSYNFRREIMVGVVERCLSASSMRSELAEHRHTDAEKEKRTLSAHKGLVKPSKEDAVAHHLSRFVNK</sequence>
<keyword evidence="2" id="KW-1185">Reference proteome</keyword>
<organism evidence="1 2">
    <name type="scientific">Chaenocephalus aceratus</name>
    <name type="common">Blackfin icefish</name>
    <name type="synonym">Chaenichthys aceratus</name>
    <dbReference type="NCBI Taxonomy" id="36190"/>
    <lineage>
        <taxon>Eukaryota</taxon>
        <taxon>Metazoa</taxon>
        <taxon>Chordata</taxon>
        <taxon>Craniata</taxon>
        <taxon>Vertebrata</taxon>
        <taxon>Euteleostomi</taxon>
        <taxon>Actinopterygii</taxon>
        <taxon>Neopterygii</taxon>
        <taxon>Teleostei</taxon>
        <taxon>Neoteleostei</taxon>
        <taxon>Acanthomorphata</taxon>
        <taxon>Eupercaria</taxon>
        <taxon>Perciformes</taxon>
        <taxon>Notothenioidei</taxon>
        <taxon>Channichthyidae</taxon>
        <taxon>Chaenocephalus</taxon>
    </lineage>
</organism>
<name>A0ACB9VPW9_CHAAC</name>
<evidence type="ECO:0000313" key="1">
    <source>
        <dbReference type="EMBL" id="KAI4802011.1"/>
    </source>
</evidence>
<accession>A0ACB9VPW9</accession>